<evidence type="ECO:0008006" key="4">
    <source>
        <dbReference type="Google" id="ProtNLM"/>
    </source>
</evidence>
<keyword evidence="1" id="KW-1133">Transmembrane helix</keyword>
<dbReference type="EMBL" id="CP109441">
    <property type="protein sequence ID" value="WUV46257.1"/>
    <property type="molecule type" value="Genomic_DNA"/>
</dbReference>
<protein>
    <recommendedName>
        <fullName evidence="4">Transposase</fullName>
    </recommendedName>
</protein>
<proteinExistence type="predicted"/>
<dbReference type="RefSeq" id="WP_329409856.1">
    <property type="nucleotide sequence ID" value="NZ_CP109441.1"/>
</dbReference>
<keyword evidence="3" id="KW-1185">Reference proteome</keyword>
<name>A0ABZ1YSL2_9NOCA</name>
<feature type="transmembrane region" description="Helical" evidence="1">
    <location>
        <begin position="25"/>
        <end position="46"/>
    </location>
</feature>
<sequence>MLTTAVIKWRLVIQYCMEVRTSPRWLRLFTDIWLLACWASALTIYLH</sequence>
<accession>A0ABZ1YSL2</accession>
<evidence type="ECO:0000256" key="1">
    <source>
        <dbReference type="SAM" id="Phobius"/>
    </source>
</evidence>
<evidence type="ECO:0000313" key="2">
    <source>
        <dbReference type="EMBL" id="WUV46257.1"/>
    </source>
</evidence>
<gene>
    <name evidence="2" type="ORF">OG563_45605</name>
</gene>
<evidence type="ECO:0000313" key="3">
    <source>
        <dbReference type="Proteomes" id="UP001432062"/>
    </source>
</evidence>
<organism evidence="2 3">
    <name type="scientific">Nocardia vinacea</name>
    <dbReference type="NCBI Taxonomy" id="96468"/>
    <lineage>
        <taxon>Bacteria</taxon>
        <taxon>Bacillati</taxon>
        <taxon>Actinomycetota</taxon>
        <taxon>Actinomycetes</taxon>
        <taxon>Mycobacteriales</taxon>
        <taxon>Nocardiaceae</taxon>
        <taxon>Nocardia</taxon>
    </lineage>
</organism>
<keyword evidence="1" id="KW-0472">Membrane</keyword>
<reference evidence="2" key="1">
    <citation type="submission" date="2022-10" db="EMBL/GenBank/DDBJ databases">
        <title>The complete genomes of actinobacterial strains from the NBC collection.</title>
        <authorList>
            <person name="Joergensen T.S."/>
            <person name="Alvarez Arevalo M."/>
            <person name="Sterndorff E.B."/>
            <person name="Faurdal D."/>
            <person name="Vuksanovic O."/>
            <person name="Mourched A.-S."/>
            <person name="Charusanti P."/>
            <person name="Shaw S."/>
            <person name="Blin K."/>
            <person name="Weber T."/>
        </authorList>
    </citation>
    <scope>NUCLEOTIDE SEQUENCE</scope>
    <source>
        <strain evidence="2">NBC_01482</strain>
    </source>
</reference>
<keyword evidence="1" id="KW-0812">Transmembrane</keyword>
<dbReference type="Proteomes" id="UP001432062">
    <property type="component" value="Chromosome"/>
</dbReference>